<dbReference type="InParanoid" id="Q4CKP3"/>
<accession>Q4CKP3</accession>
<protein>
    <submittedName>
        <fullName evidence="3">Trans-sialidase, putative</fullName>
    </submittedName>
</protein>
<comment type="caution">
    <text evidence="3">The sequence shown here is derived from an EMBL/GenBank/DDBJ whole genome shotgun (WGS) entry which is preliminary data.</text>
</comment>
<dbReference type="EMBL" id="AAHK01006879">
    <property type="protein sequence ID" value="EAN80844.1"/>
    <property type="molecule type" value="Genomic_DNA"/>
</dbReference>
<organism evidence="3 4">
    <name type="scientific">Trypanosoma cruzi (strain CL Brener)</name>
    <dbReference type="NCBI Taxonomy" id="353153"/>
    <lineage>
        <taxon>Eukaryota</taxon>
        <taxon>Discoba</taxon>
        <taxon>Euglenozoa</taxon>
        <taxon>Kinetoplastea</taxon>
        <taxon>Metakinetoplastina</taxon>
        <taxon>Trypanosomatida</taxon>
        <taxon>Trypanosomatidae</taxon>
        <taxon>Trypanosoma</taxon>
        <taxon>Schizotrypanum</taxon>
    </lineage>
</organism>
<dbReference type="KEGG" id="tcr:510707.10"/>
<evidence type="ECO:0000256" key="2">
    <source>
        <dbReference type="SAM" id="Phobius"/>
    </source>
</evidence>
<evidence type="ECO:0000313" key="4">
    <source>
        <dbReference type="Proteomes" id="UP000002296"/>
    </source>
</evidence>
<evidence type="ECO:0000313" key="3">
    <source>
        <dbReference type="EMBL" id="EAN80844.1"/>
    </source>
</evidence>
<feature type="transmembrane region" description="Helical" evidence="2">
    <location>
        <begin position="48"/>
        <end position="66"/>
    </location>
</feature>
<evidence type="ECO:0000256" key="1">
    <source>
        <dbReference type="SAM" id="MobiDB-lite"/>
    </source>
</evidence>
<dbReference type="Proteomes" id="UP000002296">
    <property type="component" value="Unassembled WGS sequence"/>
</dbReference>
<dbReference type="RefSeq" id="XP_802290.1">
    <property type="nucleotide sequence ID" value="XM_797197.1"/>
</dbReference>
<sequence>MNGHNAPGHESRYKQSPRSVWSGVSPDDRLVSPNDVKLTLRDLGGNNTVRACVSCVLLLLLGLYLGRGSL</sequence>
<reference evidence="3 4" key="1">
    <citation type="journal article" date="2005" name="Science">
        <title>The genome sequence of Trypanosoma cruzi, etiologic agent of Chagas disease.</title>
        <authorList>
            <person name="El-Sayed N.M."/>
            <person name="Myler P.J."/>
            <person name="Bartholomeu D.C."/>
            <person name="Nilsson D."/>
            <person name="Aggarwal G."/>
            <person name="Tran A.N."/>
            <person name="Ghedin E."/>
            <person name="Worthey E.A."/>
            <person name="Delcher A.L."/>
            <person name="Blandin G."/>
            <person name="Westenberger S.J."/>
            <person name="Caler E."/>
            <person name="Cerqueira G.C."/>
            <person name="Branche C."/>
            <person name="Haas B."/>
            <person name="Anupama A."/>
            <person name="Arner E."/>
            <person name="Aslund L."/>
            <person name="Attipoe P."/>
            <person name="Bontempi E."/>
            <person name="Bringaud F."/>
            <person name="Burton P."/>
            <person name="Cadag E."/>
            <person name="Campbell D.A."/>
            <person name="Carrington M."/>
            <person name="Crabtree J."/>
            <person name="Darban H."/>
            <person name="da Silveira J.F."/>
            <person name="de Jong P."/>
            <person name="Edwards K."/>
            <person name="Englund P.T."/>
            <person name="Fazelina G."/>
            <person name="Feldblyum T."/>
            <person name="Ferella M."/>
            <person name="Frasch A.C."/>
            <person name="Gull K."/>
            <person name="Horn D."/>
            <person name="Hou L."/>
            <person name="Huang Y."/>
            <person name="Kindlund E."/>
            <person name="Klingbeil M."/>
            <person name="Kluge S."/>
            <person name="Koo H."/>
            <person name="Lacerda D."/>
            <person name="Levin M.J."/>
            <person name="Lorenzi H."/>
            <person name="Louie T."/>
            <person name="Machado C.R."/>
            <person name="McCulloch R."/>
            <person name="McKenna A."/>
            <person name="Mizuno Y."/>
            <person name="Mottram J.C."/>
            <person name="Nelson S."/>
            <person name="Ochaya S."/>
            <person name="Osoegawa K."/>
            <person name="Pai G."/>
            <person name="Parsons M."/>
            <person name="Pentony M."/>
            <person name="Pettersson U."/>
            <person name="Pop M."/>
            <person name="Ramirez J.L."/>
            <person name="Rinta J."/>
            <person name="Robertson L."/>
            <person name="Salzberg S.L."/>
            <person name="Sanchez D.O."/>
            <person name="Seyler A."/>
            <person name="Sharma R."/>
            <person name="Shetty J."/>
            <person name="Simpson A.J."/>
            <person name="Sisk E."/>
            <person name="Tammi M.T."/>
            <person name="Tarleton R."/>
            <person name="Teixeira S."/>
            <person name="Van Aken S."/>
            <person name="Vogt C."/>
            <person name="Ward P.N."/>
            <person name="Wickstead B."/>
            <person name="Wortman J."/>
            <person name="White O."/>
            <person name="Fraser C.M."/>
            <person name="Stuart K.D."/>
            <person name="Andersson B."/>
        </authorList>
    </citation>
    <scope>NUCLEOTIDE SEQUENCE [LARGE SCALE GENOMIC DNA]</scope>
    <source>
        <strain evidence="3 4">CL Brener</strain>
    </source>
</reference>
<dbReference type="GeneID" id="3531450"/>
<keyword evidence="4" id="KW-1185">Reference proteome</keyword>
<proteinExistence type="predicted"/>
<dbReference type="AlphaFoldDB" id="Q4CKP3"/>
<keyword evidence="2" id="KW-0472">Membrane</keyword>
<name>Q4CKP3_TRYCC</name>
<feature type="region of interest" description="Disordered" evidence="1">
    <location>
        <begin position="1"/>
        <end position="32"/>
    </location>
</feature>
<keyword evidence="2" id="KW-1133">Transmembrane helix</keyword>
<keyword evidence="2" id="KW-0812">Transmembrane</keyword>
<dbReference type="PaxDb" id="353153-Q4CKP3"/>
<gene>
    <name evidence="3" type="ORF">Tc00.1047053510707.10</name>
</gene>